<name>B2IFS0_BEII9</name>
<dbReference type="HOGENOM" id="CLU_1341095_0_0_5"/>
<reference evidence="1 2" key="2">
    <citation type="journal article" date="2010" name="J. Bacteriol.">
        <title>Complete genome sequence of Beijerinckia indica subsp. indica.</title>
        <authorList>
            <person name="Tamas I."/>
            <person name="Dedysh S.N."/>
            <person name="Liesack W."/>
            <person name="Stott M.B."/>
            <person name="Alam M."/>
            <person name="Murrell J.C."/>
            <person name="Dunfield P.F."/>
        </authorList>
    </citation>
    <scope>NUCLEOTIDE SEQUENCE [LARGE SCALE GENOMIC DNA]</scope>
    <source>
        <strain evidence="2">ATCC 9039 / DSM 1715 / NCIMB 8712</strain>
    </source>
</reference>
<evidence type="ECO:0000313" key="2">
    <source>
        <dbReference type="Proteomes" id="UP000001695"/>
    </source>
</evidence>
<protein>
    <submittedName>
        <fullName evidence="1">Uncharacterized protein</fullName>
    </submittedName>
</protein>
<sequence>MYYYDILRKIDTLTCHVLKGLIRVLANEYCLFHNDLFSSVLPLVSLVTVKIWREIHEINPYVIRYNWWWCLYCCCGASMDDFVTVGSDVGNIQTICVVNGILKTRWTDERIARLGFLVGLGWSGERIARDPLIRSTTNNIHRQAQRFGLRFRAASVSQIQKPIRDVLDAAAEKRGITQEKIIHLILATLAQEPNLIDNILDDAD</sequence>
<dbReference type="AlphaFoldDB" id="B2IFS0"/>
<dbReference type="EMBL" id="CP001016">
    <property type="protein sequence ID" value="ACB94281.1"/>
    <property type="molecule type" value="Genomic_DNA"/>
</dbReference>
<keyword evidence="2" id="KW-1185">Reference proteome</keyword>
<dbReference type="Proteomes" id="UP000001695">
    <property type="component" value="Chromosome"/>
</dbReference>
<dbReference type="STRING" id="395963.Bind_0631"/>
<organism evidence="1 2">
    <name type="scientific">Beijerinckia indica subsp. indica (strain ATCC 9039 / DSM 1715 / NCIMB 8712)</name>
    <dbReference type="NCBI Taxonomy" id="395963"/>
    <lineage>
        <taxon>Bacteria</taxon>
        <taxon>Pseudomonadati</taxon>
        <taxon>Pseudomonadota</taxon>
        <taxon>Alphaproteobacteria</taxon>
        <taxon>Hyphomicrobiales</taxon>
        <taxon>Beijerinckiaceae</taxon>
        <taxon>Beijerinckia</taxon>
    </lineage>
</organism>
<dbReference type="eggNOG" id="ENOG5032I2M">
    <property type="taxonomic scope" value="Bacteria"/>
</dbReference>
<dbReference type="KEGG" id="bid:Bind_0631"/>
<evidence type="ECO:0000313" key="1">
    <source>
        <dbReference type="EMBL" id="ACB94281.1"/>
    </source>
</evidence>
<reference evidence="2" key="1">
    <citation type="submission" date="2008-03" db="EMBL/GenBank/DDBJ databases">
        <title>Complete sequence of chromosome of Beijerinckia indica subsp. indica ATCC 9039.</title>
        <authorList>
            <consortium name="US DOE Joint Genome Institute"/>
            <person name="Copeland A."/>
            <person name="Lucas S."/>
            <person name="Lapidus A."/>
            <person name="Glavina del Rio T."/>
            <person name="Dalin E."/>
            <person name="Tice H."/>
            <person name="Bruce D."/>
            <person name="Goodwin L."/>
            <person name="Pitluck S."/>
            <person name="LaButti K."/>
            <person name="Schmutz J."/>
            <person name="Larimer F."/>
            <person name="Land M."/>
            <person name="Hauser L."/>
            <person name="Kyrpides N."/>
            <person name="Mikhailova N."/>
            <person name="Dunfield P.F."/>
            <person name="Dedysh S.N."/>
            <person name="Liesack W."/>
            <person name="Saw J.H."/>
            <person name="Alam M."/>
            <person name="Chen Y."/>
            <person name="Murrell J.C."/>
            <person name="Richardson P."/>
        </authorList>
    </citation>
    <scope>NUCLEOTIDE SEQUENCE [LARGE SCALE GENOMIC DNA]</scope>
    <source>
        <strain evidence="2">ATCC 9039 / DSM 1715 / NCIMB 8712</strain>
    </source>
</reference>
<gene>
    <name evidence="1" type="ordered locus">Bind_0631</name>
</gene>
<accession>B2IFS0</accession>
<proteinExistence type="predicted"/>